<dbReference type="CDD" id="cd06154">
    <property type="entry name" value="YjgF_YER057c_UK114_like_6"/>
    <property type="match status" value="1"/>
</dbReference>
<dbReference type="Pfam" id="PF01042">
    <property type="entry name" value="Ribonuc_L-PSP"/>
    <property type="match status" value="1"/>
</dbReference>
<dbReference type="InterPro" id="IPR006175">
    <property type="entry name" value="YjgF/YER057c/UK114"/>
</dbReference>
<dbReference type="InterPro" id="IPR035959">
    <property type="entry name" value="RutC-like_sf"/>
</dbReference>
<dbReference type="STRING" id="860235.AOZ06_03795"/>
<dbReference type="AlphaFoldDB" id="A0A0N9HTC3"/>
<dbReference type="EMBL" id="CP012752">
    <property type="protein sequence ID" value="ALG06160.1"/>
    <property type="molecule type" value="Genomic_DNA"/>
</dbReference>
<dbReference type="RefSeq" id="WP_054288136.1">
    <property type="nucleotide sequence ID" value="NZ_CP012752.1"/>
</dbReference>
<dbReference type="OrthoDB" id="9799840at2"/>
<evidence type="ECO:0000313" key="1">
    <source>
        <dbReference type="EMBL" id="ALG06160.1"/>
    </source>
</evidence>
<dbReference type="PANTHER" id="PTHR43857:SF1">
    <property type="entry name" value="YJGH FAMILY PROTEIN"/>
    <property type="match status" value="1"/>
</dbReference>
<dbReference type="Gene3D" id="3.30.1330.40">
    <property type="entry name" value="RutC-like"/>
    <property type="match status" value="1"/>
</dbReference>
<organism evidence="1 2">
    <name type="scientific">Kibdelosporangium phytohabitans</name>
    <dbReference type="NCBI Taxonomy" id="860235"/>
    <lineage>
        <taxon>Bacteria</taxon>
        <taxon>Bacillati</taxon>
        <taxon>Actinomycetota</taxon>
        <taxon>Actinomycetes</taxon>
        <taxon>Pseudonocardiales</taxon>
        <taxon>Pseudonocardiaceae</taxon>
        <taxon>Kibdelosporangium</taxon>
    </lineage>
</organism>
<evidence type="ECO:0008006" key="3">
    <source>
        <dbReference type="Google" id="ProtNLM"/>
    </source>
</evidence>
<reference evidence="1 2" key="1">
    <citation type="submission" date="2015-07" db="EMBL/GenBank/DDBJ databases">
        <title>Genome sequencing of Kibdelosporangium phytohabitans.</title>
        <authorList>
            <person name="Qin S."/>
            <person name="Xing K."/>
        </authorList>
    </citation>
    <scope>NUCLEOTIDE SEQUENCE [LARGE SCALE GENOMIC DNA]</scope>
    <source>
        <strain evidence="1 2">KLBMP1111</strain>
    </source>
</reference>
<dbReference type="SUPFAM" id="SSF55298">
    <property type="entry name" value="YjgF-like"/>
    <property type="match status" value="1"/>
</dbReference>
<name>A0A0N9HTC3_9PSEU</name>
<dbReference type="Proteomes" id="UP000063699">
    <property type="component" value="Chromosome"/>
</dbReference>
<dbReference type="PANTHER" id="PTHR43857">
    <property type="entry name" value="BLR7761 PROTEIN"/>
    <property type="match status" value="1"/>
</dbReference>
<dbReference type="KEGG" id="kphy:AOZ06_03795"/>
<gene>
    <name evidence="1" type="ORF">AOZ06_03795</name>
</gene>
<sequence length="125" mass="13217">MARQNISSGGRFEPVFGYSRAVRVGNQVFVSGTTARDPHLDGTDAYQQAKAVLDIINAVLAEAGSSPAAVVRTVTYVTDIGDAELVAKAHSEVFGDVLPAATMVEVSGLMDPRMKVEIEAHAVEE</sequence>
<proteinExistence type="predicted"/>
<keyword evidence="2" id="KW-1185">Reference proteome</keyword>
<accession>A0A0N9HTC3</accession>
<protein>
    <recommendedName>
        <fullName evidence="3">RidA family protein</fullName>
    </recommendedName>
</protein>
<evidence type="ECO:0000313" key="2">
    <source>
        <dbReference type="Proteomes" id="UP000063699"/>
    </source>
</evidence>